<protein>
    <submittedName>
        <fullName evidence="3">Helix-turn-helix domain of resolvase</fullName>
    </submittedName>
</protein>
<dbReference type="Proteomes" id="UP000190105">
    <property type="component" value="Unassembled WGS sequence"/>
</dbReference>
<dbReference type="InterPro" id="IPR006120">
    <property type="entry name" value="Resolvase_HTH_dom"/>
</dbReference>
<feature type="coiled-coil region" evidence="1">
    <location>
        <begin position="3"/>
        <end position="101"/>
    </location>
</feature>
<name>A0A1T4YDK3_9CLOT</name>
<evidence type="ECO:0000256" key="1">
    <source>
        <dbReference type="SAM" id="Coils"/>
    </source>
</evidence>
<evidence type="ECO:0000313" key="4">
    <source>
        <dbReference type="Proteomes" id="UP000190105"/>
    </source>
</evidence>
<evidence type="ECO:0000313" key="3">
    <source>
        <dbReference type="EMBL" id="SKA99917.1"/>
    </source>
</evidence>
<gene>
    <name evidence="3" type="ORF">SAMN05443428_1398</name>
</gene>
<dbReference type="GO" id="GO:0000150">
    <property type="term" value="F:DNA strand exchange activity"/>
    <property type="evidence" value="ECO:0007669"/>
    <property type="project" value="InterPro"/>
</dbReference>
<dbReference type="RefSeq" id="WP_078697776.1">
    <property type="nucleotide sequence ID" value="NZ_FUYH01000039.1"/>
</dbReference>
<dbReference type="Pfam" id="PF02796">
    <property type="entry name" value="HTH_7"/>
    <property type="match status" value="1"/>
</dbReference>
<feature type="domain" description="Resolvase HTH" evidence="2">
    <location>
        <begin position="75"/>
        <end position="110"/>
    </location>
</feature>
<sequence length="120" mass="14402">MTKAELEEKLKQKDRIIEGLINEITNLNKQYKDIITRNEYNILLKQYNDLKQNYQTLFELYNNLKHKKHNERRAGRKSKLNDELITQIQKLKNENNMTIQEIAEHFNISVGLVHKALHTR</sequence>
<proteinExistence type="predicted"/>
<accession>A0A1T4YDK3</accession>
<dbReference type="GO" id="GO:0003677">
    <property type="term" value="F:DNA binding"/>
    <property type="evidence" value="ECO:0007669"/>
    <property type="project" value="InterPro"/>
</dbReference>
<organism evidence="3 4">
    <name type="scientific">Caloramator quimbayensis</name>
    <dbReference type="NCBI Taxonomy" id="1147123"/>
    <lineage>
        <taxon>Bacteria</taxon>
        <taxon>Bacillati</taxon>
        <taxon>Bacillota</taxon>
        <taxon>Clostridia</taxon>
        <taxon>Eubacteriales</taxon>
        <taxon>Clostridiaceae</taxon>
        <taxon>Caloramator</taxon>
    </lineage>
</organism>
<keyword evidence="4" id="KW-1185">Reference proteome</keyword>
<keyword evidence="1" id="KW-0175">Coiled coil</keyword>
<evidence type="ECO:0000259" key="2">
    <source>
        <dbReference type="Pfam" id="PF02796"/>
    </source>
</evidence>
<dbReference type="EMBL" id="FUYH01000039">
    <property type="protein sequence ID" value="SKA99917.1"/>
    <property type="molecule type" value="Genomic_DNA"/>
</dbReference>
<dbReference type="OrthoDB" id="1998366at2"/>
<dbReference type="AlphaFoldDB" id="A0A1T4YDK3"/>
<reference evidence="4" key="1">
    <citation type="submission" date="2017-02" db="EMBL/GenBank/DDBJ databases">
        <authorList>
            <person name="Varghese N."/>
            <person name="Submissions S."/>
        </authorList>
    </citation>
    <scope>NUCLEOTIDE SEQUENCE [LARGE SCALE GENOMIC DNA]</scope>
    <source>
        <strain evidence="4">USBA 833</strain>
    </source>
</reference>